<feature type="transmembrane region" description="Helical" evidence="1">
    <location>
        <begin position="250"/>
        <end position="267"/>
    </location>
</feature>
<proteinExistence type="predicted"/>
<feature type="transmembrane region" description="Helical" evidence="1">
    <location>
        <begin position="214"/>
        <end position="238"/>
    </location>
</feature>
<keyword evidence="1" id="KW-1133">Transmembrane helix</keyword>
<reference evidence="2" key="2">
    <citation type="journal article" date="2021" name="PeerJ">
        <title>Extensive microbial diversity within the chicken gut microbiome revealed by metagenomics and culture.</title>
        <authorList>
            <person name="Gilroy R."/>
            <person name="Ravi A."/>
            <person name="Getino M."/>
            <person name="Pursley I."/>
            <person name="Horton D.L."/>
            <person name="Alikhan N.F."/>
            <person name="Baker D."/>
            <person name="Gharbi K."/>
            <person name="Hall N."/>
            <person name="Watson M."/>
            <person name="Adriaenssens E.M."/>
            <person name="Foster-Nyarko E."/>
            <person name="Jarju S."/>
            <person name="Secka A."/>
            <person name="Antonio M."/>
            <person name="Oren A."/>
            <person name="Chaudhuri R.R."/>
            <person name="La Ragione R."/>
            <person name="Hildebrand F."/>
            <person name="Pallen M.J."/>
        </authorList>
    </citation>
    <scope>NUCLEOTIDE SEQUENCE</scope>
    <source>
        <strain evidence="2">6919</strain>
    </source>
</reference>
<sequence length="324" mass="36313">MKEESVNRFINNRYCLLVMGLMAAVLSYFFHVSGIGHAPGGAGIWNTGIAGCSLWAVNALTVLAVAVMMRVLDKNFAFVREYTVIYAAYFLFSSLCNPSYSVGFPRAAAVNAVLMVCVWVLFSGYQQKGRRSFVFLISFVLSLCSLFDYSFLFYIPVFILGFMQMKIFSFKGLLAILLGLAVPYWIACGSGMLAFDDLRFPRLVISKEKYLTEIGLSGLYRIILAVVVGSVLGSINLFKLMNYRMQLRSYNGFFTVLALLSIIFIVVDATNFATYLMSLNICVAYQVAHFFTTRKMRRGYILFFFLILANAACAVPELIGFFKS</sequence>
<protein>
    <recommendedName>
        <fullName evidence="4">Transmembrane protein</fullName>
    </recommendedName>
</protein>
<dbReference type="AlphaFoldDB" id="A0A9D9IPQ4"/>
<gene>
    <name evidence="2" type="ORF">IAB88_05685</name>
</gene>
<feature type="transmembrane region" description="Helical" evidence="1">
    <location>
        <begin position="133"/>
        <end position="160"/>
    </location>
</feature>
<reference evidence="2" key="1">
    <citation type="submission" date="2020-10" db="EMBL/GenBank/DDBJ databases">
        <authorList>
            <person name="Gilroy R."/>
        </authorList>
    </citation>
    <scope>NUCLEOTIDE SEQUENCE</scope>
    <source>
        <strain evidence="2">6919</strain>
    </source>
</reference>
<evidence type="ECO:0008006" key="4">
    <source>
        <dbReference type="Google" id="ProtNLM"/>
    </source>
</evidence>
<feature type="transmembrane region" description="Helical" evidence="1">
    <location>
        <begin position="43"/>
        <end position="67"/>
    </location>
</feature>
<feature type="transmembrane region" description="Helical" evidence="1">
    <location>
        <begin position="172"/>
        <end position="194"/>
    </location>
</feature>
<organism evidence="2 3">
    <name type="scientific">Candidatus Limisoma faecipullorum</name>
    <dbReference type="NCBI Taxonomy" id="2840854"/>
    <lineage>
        <taxon>Bacteria</taxon>
        <taxon>Pseudomonadati</taxon>
        <taxon>Bacteroidota</taxon>
        <taxon>Bacteroidia</taxon>
        <taxon>Bacteroidales</taxon>
        <taxon>Candidatus Limisoma</taxon>
    </lineage>
</organism>
<keyword evidence="1" id="KW-0472">Membrane</keyword>
<dbReference type="Proteomes" id="UP000823598">
    <property type="component" value="Unassembled WGS sequence"/>
</dbReference>
<dbReference type="EMBL" id="JADIMC010000064">
    <property type="protein sequence ID" value="MBO8476467.1"/>
    <property type="molecule type" value="Genomic_DNA"/>
</dbReference>
<evidence type="ECO:0000313" key="2">
    <source>
        <dbReference type="EMBL" id="MBO8476467.1"/>
    </source>
</evidence>
<name>A0A9D9IPQ4_9BACT</name>
<feature type="transmembrane region" description="Helical" evidence="1">
    <location>
        <begin position="299"/>
        <end position="322"/>
    </location>
</feature>
<evidence type="ECO:0000256" key="1">
    <source>
        <dbReference type="SAM" id="Phobius"/>
    </source>
</evidence>
<feature type="transmembrane region" description="Helical" evidence="1">
    <location>
        <begin position="12"/>
        <end position="31"/>
    </location>
</feature>
<feature type="transmembrane region" description="Helical" evidence="1">
    <location>
        <begin position="108"/>
        <end position="127"/>
    </location>
</feature>
<accession>A0A9D9IPQ4</accession>
<comment type="caution">
    <text evidence="2">The sequence shown here is derived from an EMBL/GenBank/DDBJ whole genome shotgun (WGS) entry which is preliminary data.</text>
</comment>
<keyword evidence="1" id="KW-0812">Transmembrane</keyword>
<evidence type="ECO:0000313" key="3">
    <source>
        <dbReference type="Proteomes" id="UP000823598"/>
    </source>
</evidence>